<dbReference type="FunFam" id="2.60.110.10:FF:000004">
    <property type="entry name" value="THAUMATIN-LIKE PROTEIN 1"/>
    <property type="match status" value="1"/>
</dbReference>
<reference evidence="3" key="1">
    <citation type="submission" date="2012-05" db="EMBL/GenBank/DDBJ databases">
        <authorList>
            <person name="Krishnakumar V."/>
            <person name="Cheung F."/>
            <person name="Xiao Y."/>
            <person name="Chan A."/>
            <person name="Moskal W.A."/>
            <person name="Town C.D."/>
        </authorList>
    </citation>
    <scope>NUCLEOTIDE SEQUENCE</scope>
</reference>
<dbReference type="CDD" id="cd09218">
    <property type="entry name" value="TLP-PA"/>
    <property type="match status" value="1"/>
</dbReference>
<sequence length="266" mass="28596">MMNTRVALCLIFASFLCGAYGAKITFVNKCSYTVWPGTLTSAQKPQLSKTGFELPSGQTTSVDTPTPWEGRFWARTGCSTSSGKFTCATANCGDQLECNGAGAVPPATLAELHIEANGGQDFYDISNVDGSNLPMSIAPEGGSGDCKPSSCPADLNAECPAELQMKDGSGKVVACKSACVAFNEPKYCCTGEFSTPEKCTPTQYSEYFEQRCPQLIATLMMIRAAPLPASRDLTTLSHSALEVILIMATLCYIRDYHKNNKNNLYY</sequence>
<dbReference type="PANTHER" id="PTHR31048">
    <property type="entry name" value="OS03G0233200 PROTEIN"/>
    <property type="match status" value="1"/>
</dbReference>
<dbReference type="SUPFAM" id="SSF49870">
    <property type="entry name" value="Osmotin, thaumatin-like protein"/>
    <property type="match status" value="1"/>
</dbReference>
<accession>I3SS29</accession>
<protein>
    <recommendedName>
        <fullName evidence="4">Thaumatin-like protein</fullName>
    </recommendedName>
</protein>
<dbReference type="PRINTS" id="PR00347">
    <property type="entry name" value="THAUMATIN"/>
</dbReference>
<dbReference type="InterPro" id="IPR037176">
    <property type="entry name" value="Osmotin/thaumatin-like_sf"/>
</dbReference>
<dbReference type="EMBL" id="BT143277">
    <property type="protein sequence ID" value="AFK43071.1"/>
    <property type="molecule type" value="mRNA"/>
</dbReference>
<dbReference type="SMART" id="SM00205">
    <property type="entry name" value="THN"/>
    <property type="match status" value="1"/>
</dbReference>
<organism evidence="3">
    <name type="scientific">Lotus japonicus</name>
    <name type="common">Lotus corniculatus var. japonicus</name>
    <dbReference type="NCBI Taxonomy" id="34305"/>
    <lineage>
        <taxon>Eukaryota</taxon>
        <taxon>Viridiplantae</taxon>
        <taxon>Streptophyta</taxon>
        <taxon>Embryophyta</taxon>
        <taxon>Tracheophyta</taxon>
        <taxon>Spermatophyta</taxon>
        <taxon>Magnoliopsida</taxon>
        <taxon>eudicotyledons</taxon>
        <taxon>Gunneridae</taxon>
        <taxon>Pentapetalae</taxon>
        <taxon>rosids</taxon>
        <taxon>fabids</taxon>
        <taxon>Fabales</taxon>
        <taxon>Fabaceae</taxon>
        <taxon>Papilionoideae</taxon>
        <taxon>50 kb inversion clade</taxon>
        <taxon>NPAAA clade</taxon>
        <taxon>Hologalegina</taxon>
        <taxon>robinioid clade</taxon>
        <taxon>Loteae</taxon>
        <taxon>Lotus</taxon>
    </lineage>
</organism>
<comment type="similarity">
    <text evidence="1">Belongs to the thaumatin family.</text>
</comment>
<keyword evidence="2" id="KW-0732">Signal</keyword>
<feature type="signal peptide" evidence="2">
    <location>
        <begin position="1"/>
        <end position="21"/>
    </location>
</feature>
<dbReference type="Gene3D" id="2.60.110.10">
    <property type="entry name" value="Thaumatin"/>
    <property type="match status" value="1"/>
</dbReference>
<feature type="chain" id="PRO_5003678971" description="Thaumatin-like protein" evidence="2">
    <location>
        <begin position="22"/>
        <end position="266"/>
    </location>
</feature>
<dbReference type="PROSITE" id="PS51367">
    <property type="entry name" value="THAUMATIN_2"/>
    <property type="match status" value="1"/>
</dbReference>
<evidence type="ECO:0008006" key="4">
    <source>
        <dbReference type="Google" id="ProtNLM"/>
    </source>
</evidence>
<proteinExistence type="evidence at transcript level"/>
<evidence type="ECO:0000313" key="3">
    <source>
        <dbReference type="EMBL" id="AFK43071.1"/>
    </source>
</evidence>
<dbReference type="AlphaFoldDB" id="I3SS29"/>
<evidence type="ECO:0000256" key="2">
    <source>
        <dbReference type="SAM" id="SignalP"/>
    </source>
</evidence>
<dbReference type="Pfam" id="PF00314">
    <property type="entry name" value="Thaumatin"/>
    <property type="match status" value="1"/>
</dbReference>
<name>I3SS29_LOTJA</name>
<evidence type="ECO:0000256" key="1">
    <source>
        <dbReference type="ARBA" id="ARBA00010607"/>
    </source>
</evidence>
<dbReference type="InterPro" id="IPR001938">
    <property type="entry name" value="Thaumatin"/>
</dbReference>